<dbReference type="Proteomes" id="UP000886355">
    <property type="component" value="Unassembled WGS sequence"/>
</dbReference>
<evidence type="ECO:0000313" key="3">
    <source>
        <dbReference type="EMBL" id="HDL90300.1"/>
    </source>
</evidence>
<dbReference type="InterPro" id="IPR011894">
    <property type="entry name" value="PorC_KorC"/>
</dbReference>
<dbReference type="InterPro" id="IPR019752">
    <property type="entry name" value="Pyrv/ketoisovalerate_OxRed_cat"/>
</dbReference>
<protein>
    <submittedName>
        <fullName evidence="3">2-oxoacid:ferredoxin oxidoreductase subunit gamma</fullName>
    </submittedName>
</protein>
<reference evidence="3" key="1">
    <citation type="journal article" date="2020" name="mSystems">
        <title>Genome- and Community-Level Interaction Insights into Carbon Utilization and Element Cycling Functions of Hydrothermarchaeota in Hydrothermal Sediment.</title>
        <authorList>
            <person name="Zhou Z."/>
            <person name="Liu Y."/>
            <person name="Xu W."/>
            <person name="Pan J."/>
            <person name="Luo Z.H."/>
            <person name="Li M."/>
        </authorList>
    </citation>
    <scope>NUCLEOTIDE SEQUENCE [LARGE SCALE GENOMIC DNA]</scope>
    <source>
        <strain evidence="3">HyVt-19</strain>
    </source>
</reference>
<comment type="caution">
    <text evidence="3">The sequence shown here is derived from an EMBL/GenBank/DDBJ whole genome shotgun (WGS) entry which is preliminary data.</text>
</comment>
<dbReference type="PANTHER" id="PTHR42730:SF1">
    <property type="entry name" value="2-OXOGLUTARATE SYNTHASE SUBUNIT KORC"/>
    <property type="match status" value="1"/>
</dbReference>
<evidence type="ECO:0000256" key="1">
    <source>
        <dbReference type="ARBA" id="ARBA00023002"/>
    </source>
</evidence>
<accession>A0A7C1B123</accession>
<dbReference type="AlphaFoldDB" id="A0A7C1B123"/>
<dbReference type="InterPro" id="IPR002869">
    <property type="entry name" value="Pyrv_flavodox_OxRed_cen"/>
</dbReference>
<proteinExistence type="predicted"/>
<dbReference type="Gene3D" id="3.40.920.10">
    <property type="entry name" value="Pyruvate-ferredoxin oxidoreductase, PFOR, domain III"/>
    <property type="match status" value="1"/>
</dbReference>
<dbReference type="NCBIfam" id="TIGR02175">
    <property type="entry name" value="PorC_KorC"/>
    <property type="match status" value="1"/>
</dbReference>
<name>A0A7C1B123_9BACT</name>
<dbReference type="Pfam" id="PF01558">
    <property type="entry name" value="POR"/>
    <property type="match status" value="1"/>
</dbReference>
<dbReference type="PANTHER" id="PTHR42730">
    <property type="entry name" value="2-OXOGLUTARATE SYNTHASE SUBUNIT KORC"/>
    <property type="match status" value="1"/>
</dbReference>
<sequence length="186" mass="19857">MAFRYEVRLSGSGGQGLILAGVILAEAAGVYDGKYVCQTQSYGPEARGGASRSEVVISDEEIDYPKAIKPDVLLAMSQKACDSYFFDLKPGGVLIVDSTFVKQLPTTRAISLPLTATVRRELHSEMVANVVALGALVTITGVVSLKSLEAALMGRVPPGTEELNRKALELGIELAKNYLQGDVERP</sequence>
<dbReference type="SUPFAM" id="SSF53323">
    <property type="entry name" value="Pyruvate-ferredoxin oxidoreductase, PFOR, domain III"/>
    <property type="match status" value="1"/>
</dbReference>
<evidence type="ECO:0000259" key="2">
    <source>
        <dbReference type="Pfam" id="PF01558"/>
    </source>
</evidence>
<feature type="domain" description="Pyruvate/ketoisovalerate oxidoreductase catalytic" evidence="2">
    <location>
        <begin position="13"/>
        <end position="173"/>
    </location>
</feature>
<keyword evidence="1" id="KW-0560">Oxidoreductase</keyword>
<dbReference type="EMBL" id="DQZW01000249">
    <property type="protein sequence ID" value="HDL90300.1"/>
    <property type="molecule type" value="Genomic_DNA"/>
</dbReference>
<dbReference type="GO" id="GO:0016625">
    <property type="term" value="F:oxidoreductase activity, acting on the aldehyde or oxo group of donors, iron-sulfur protein as acceptor"/>
    <property type="evidence" value="ECO:0007669"/>
    <property type="project" value="InterPro"/>
</dbReference>
<gene>
    <name evidence="3" type="ORF">ENG14_05295</name>
</gene>
<dbReference type="InterPro" id="IPR052554">
    <property type="entry name" value="2-oxoglutarate_synth_KorC"/>
</dbReference>
<organism evidence="3">
    <name type="scientific">Thermodesulforhabdus norvegica</name>
    <dbReference type="NCBI Taxonomy" id="39841"/>
    <lineage>
        <taxon>Bacteria</taxon>
        <taxon>Pseudomonadati</taxon>
        <taxon>Thermodesulfobacteriota</taxon>
        <taxon>Syntrophobacteria</taxon>
        <taxon>Syntrophobacterales</taxon>
        <taxon>Thermodesulforhabdaceae</taxon>
        <taxon>Thermodesulforhabdus</taxon>
    </lineage>
</organism>